<protein>
    <submittedName>
        <fullName evidence="1">Chromosome partitioning protein</fullName>
    </submittedName>
</protein>
<dbReference type="InterPro" id="IPR050678">
    <property type="entry name" value="DNA_Partitioning_ATPase"/>
</dbReference>
<dbReference type="EMBL" id="JACHIP010000018">
    <property type="protein sequence ID" value="MBB5060738.1"/>
    <property type="molecule type" value="Genomic_DNA"/>
</dbReference>
<keyword evidence="2" id="KW-1185">Reference proteome</keyword>
<sequence>MPIIVVASSKGGAGKSTLTLVLAQALEAIGATVTIVDADPNRPIVRWKNGKSKSAVEVVGDVTEATIIRTIREHSAHRQFVIVDLEGTANRLVSRAITQADLVLIPLQASGLDSNEAGRAVQLIREEEEALDGRTIPFRIVMTRTSPLIMTKIEKGIIQAVADAEIPRLEVRLNERQPYKAIFVNRLTLAELPAEVTGIEGAIENADRLAAEVIDIIADTSTKKGKQP</sequence>
<organism evidence="1 2">
    <name type="scientific">Granulicella aggregans</name>
    <dbReference type="NCBI Taxonomy" id="474949"/>
    <lineage>
        <taxon>Bacteria</taxon>
        <taxon>Pseudomonadati</taxon>
        <taxon>Acidobacteriota</taxon>
        <taxon>Terriglobia</taxon>
        <taxon>Terriglobales</taxon>
        <taxon>Acidobacteriaceae</taxon>
        <taxon>Granulicella</taxon>
    </lineage>
</organism>
<dbReference type="PANTHER" id="PTHR13696">
    <property type="entry name" value="P-LOOP CONTAINING NUCLEOSIDE TRIPHOSPHATE HYDROLASE"/>
    <property type="match status" value="1"/>
</dbReference>
<name>A0A7W8E616_9BACT</name>
<evidence type="ECO:0000313" key="2">
    <source>
        <dbReference type="Proteomes" id="UP000540989"/>
    </source>
</evidence>
<reference evidence="1 2" key="1">
    <citation type="submission" date="2020-08" db="EMBL/GenBank/DDBJ databases">
        <title>Genomic Encyclopedia of Type Strains, Phase IV (KMG-V): Genome sequencing to study the core and pangenomes of soil and plant-associated prokaryotes.</title>
        <authorList>
            <person name="Whitman W."/>
        </authorList>
    </citation>
    <scope>NUCLEOTIDE SEQUENCE [LARGE SCALE GENOMIC DNA]</scope>
    <source>
        <strain evidence="1 2">M8UP14</strain>
    </source>
</reference>
<dbReference type="SUPFAM" id="SSF52540">
    <property type="entry name" value="P-loop containing nucleoside triphosphate hydrolases"/>
    <property type="match status" value="1"/>
</dbReference>
<evidence type="ECO:0000313" key="1">
    <source>
        <dbReference type="EMBL" id="MBB5060738.1"/>
    </source>
</evidence>
<accession>A0A7W8E616</accession>
<dbReference type="RefSeq" id="WP_184223211.1">
    <property type="nucleotide sequence ID" value="NZ_JACHIP010000018.1"/>
</dbReference>
<dbReference type="InterPro" id="IPR009744">
    <property type="entry name" value="VirC1"/>
</dbReference>
<dbReference type="Gene3D" id="3.40.50.300">
    <property type="entry name" value="P-loop containing nucleotide triphosphate hydrolases"/>
    <property type="match status" value="1"/>
</dbReference>
<dbReference type="CDD" id="cd02042">
    <property type="entry name" value="ParAB_family"/>
    <property type="match status" value="1"/>
</dbReference>
<dbReference type="Pfam" id="PF07015">
    <property type="entry name" value="VirC1"/>
    <property type="match status" value="1"/>
</dbReference>
<gene>
    <name evidence="1" type="ORF">HDF16_005474</name>
</gene>
<comment type="caution">
    <text evidence="1">The sequence shown here is derived from an EMBL/GenBank/DDBJ whole genome shotgun (WGS) entry which is preliminary data.</text>
</comment>
<dbReference type="InterPro" id="IPR027417">
    <property type="entry name" value="P-loop_NTPase"/>
</dbReference>
<dbReference type="Proteomes" id="UP000540989">
    <property type="component" value="Unassembled WGS sequence"/>
</dbReference>
<proteinExistence type="predicted"/>
<dbReference type="AlphaFoldDB" id="A0A7W8E616"/>
<dbReference type="PIRSF" id="PIRSF009320">
    <property type="entry name" value="Nuc_binding_HP_1000"/>
    <property type="match status" value="1"/>
</dbReference>
<dbReference type="PANTHER" id="PTHR13696:SF96">
    <property type="entry name" value="COBQ_COBB_MIND_PARA NUCLEOTIDE BINDING DOMAIN-CONTAINING PROTEIN"/>
    <property type="match status" value="1"/>
</dbReference>